<evidence type="ECO:0000259" key="2">
    <source>
        <dbReference type="Pfam" id="PF23917"/>
    </source>
</evidence>
<dbReference type="InterPro" id="IPR055680">
    <property type="entry name" value="DUF7256"/>
</dbReference>
<dbReference type="Pfam" id="PF21832">
    <property type="entry name" value="DUF6892"/>
    <property type="match status" value="1"/>
</dbReference>
<proteinExistence type="predicted"/>
<evidence type="ECO:0000313" key="3">
    <source>
        <dbReference type="EMBL" id="SCX31879.1"/>
    </source>
</evidence>
<reference evidence="4" key="1">
    <citation type="submission" date="2016-10" db="EMBL/GenBank/DDBJ databases">
        <authorList>
            <person name="Wibberg D."/>
        </authorList>
    </citation>
    <scope>NUCLEOTIDE SEQUENCE [LARGE SCALE GENOMIC DNA]</scope>
</reference>
<dbReference type="STRING" id="1907666.DSM25559_3822"/>
<evidence type="ECO:0000313" key="4">
    <source>
        <dbReference type="Proteomes" id="UP000187891"/>
    </source>
</evidence>
<sequence>MAASETVDLAALAALRPKMPMAKVEEAMGSAWRPLAPHKGGKIDILENSQGIVVWIDRMGTIGRIEYNHQCKLRIEGIAMGMSSTDALSIMPDMEIGDDLEMMKGVRFGSKQFSEGYVFGAKFTLDTVNGMSFSNPAAEYPQPTAPPYPAASGAPGAPFEDVNFKLVVLSALLDAKEIDLGTPQQLASHVLKRPFDYDNEGYELIPQALEYMARYPLTPALLEKVGRIDFDGGSTIYPYAWYFWDGEDDVFDIHNIGGISLCSNVTSLHAVSMLRKIDIRDLLPLQKLERLTLDVDIEHIEALLDMPALKEIRVLSDPVYNEVTSTQHMTRMVFETLKARGVRVWVHWMSRDGGDPAPAFE</sequence>
<feature type="domain" description="DUF6892" evidence="1">
    <location>
        <begin position="157"/>
        <end position="344"/>
    </location>
</feature>
<gene>
    <name evidence="3" type="ORF">DSM25559_3822</name>
</gene>
<name>A0A1R3U5U3_9HYPH</name>
<dbReference type="InterPro" id="IPR054187">
    <property type="entry name" value="DUF6892"/>
</dbReference>
<protein>
    <submittedName>
        <fullName evidence="3">Uncharacterized protein</fullName>
    </submittedName>
</protein>
<dbReference type="AlphaFoldDB" id="A0A1R3U5U3"/>
<dbReference type="RefSeq" id="WP_077121983.1">
    <property type="nucleotide sequence ID" value="NZ_FMUE01000010.1"/>
</dbReference>
<dbReference type="Proteomes" id="UP000187891">
    <property type="component" value="Unassembled WGS sequence"/>
</dbReference>
<accession>A0A1R3U5U3</accession>
<dbReference type="EMBL" id="FMUE01000010">
    <property type="protein sequence ID" value="SCX31879.1"/>
    <property type="molecule type" value="Genomic_DNA"/>
</dbReference>
<feature type="domain" description="DUF7256" evidence="2">
    <location>
        <begin position="7"/>
        <end position="141"/>
    </location>
</feature>
<organism evidence="3 4">
    <name type="scientific">Agrobacterium rosae</name>
    <dbReference type="NCBI Taxonomy" id="1972867"/>
    <lineage>
        <taxon>Bacteria</taxon>
        <taxon>Pseudomonadati</taxon>
        <taxon>Pseudomonadota</taxon>
        <taxon>Alphaproteobacteria</taxon>
        <taxon>Hyphomicrobiales</taxon>
        <taxon>Rhizobiaceae</taxon>
        <taxon>Rhizobium/Agrobacterium group</taxon>
        <taxon>Agrobacterium</taxon>
    </lineage>
</organism>
<dbReference type="Pfam" id="PF23917">
    <property type="entry name" value="DUF7256"/>
    <property type="match status" value="1"/>
</dbReference>
<evidence type="ECO:0000259" key="1">
    <source>
        <dbReference type="Pfam" id="PF21832"/>
    </source>
</evidence>